<sequence>VCAERYICSDWRDRGACFSVHPARQTAQIQNLSQKTESQRKQLSNKIRQALRIQRGCLALYEEAKKLADCHTVLEQPWSSRRWSRSPSIKKMGSEMSETIIHGCAYGLRDERTGPLIKKAWRVCSTDPEFGMKVGRACSNRPGRGDNHLHRAIEDGHLVAQTAYYPPAICKSWAKHIMKKNATVKYGKEIFAGLEQIPEEDDVNMLDDEEELPKDEDIEMETVETSSKGMGIKTELTKKGSGITSAKYHGQKGERSSNRTATEVERRIQLFKRLMTKLATLDPDCEIQEQRRLLARKSYLERECAERLRHAEQARNRVYQTWEAGDLVHFWREGKGRENRPGKKGGWHGPARVLILEKRHIDGRARTTSVVWIAHGNTLLRYAPEQLRPASEAEKRITDLQKQANLGKTMTEILETAKFGTYEVNYPKILLYLTTGTRMSPAAQHNQLPLNLLVLLRNLEPPQDRHHQEKRQKGNDGTDDKDVLVNLLHDDLEITLGADEHQTVYFECVRNNTRRETADRDLTSHILISFVANQRRKDKVELTWSKMNATEHKEFEEGIAKETNNWVQHQGLRPVPASQVKDTADIIRARWLFTRKADGRAKARLVFLGYQTKDLGTEPTASPTASRRARNAMLTIAAANHWKLIKVDVTSALPQANELEKDLFIEPDNVLKKAFNVKDG</sequence>
<reference evidence="1" key="1">
    <citation type="submission" date="2023-10" db="EMBL/GenBank/DDBJ databases">
        <authorList>
            <person name="Chen Y."/>
            <person name="Shah S."/>
            <person name="Dougan E. K."/>
            <person name="Thang M."/>
            <person name="Chan C."/>
        </authorList>
    </citation>
    <scope>NUCLEOTIDE SEQUENCE [LARGE SCALE GENOMIC DNA]</scope>
</reference>
<dbReference type="EMBL" id="CAUYUJ010019348">
    <property type="protein sequence ID" value="CAK0890400.1"/>
    <property type="molecule type" value="Genomic_DNA"/>
</dbReference>
<dbReference type="Proteomes" id="UP001189429">
    <property type="component" value="Unassembled WGS sequence"/>
</dbReference>
<evidence type="ECO:0000313" key="2">
    <source>
        <dbReference type="Proteomes" id="UP001189429"/>
    </source>
</evidence>
<feature type="non-terminal residue" evidence="1">
    <location>
        <position position="1"/>
    </location>
</feature>
<evidence type="ECO:0000313" key="1">
    <source>
        <dbReference type="EMBL" id="CAK0890400.1"/>
    </source>
</evidence>
<name>A0ABN9WUA0_9DINO</name>
<keyword evidence="2" id="KW-1185">Reference proteome</keyword>
<protein>
    <submittedName>
        <fullName evidence="1">Uncharacterized protein</fullName>
    </submittedName>
</protein>
<proteinExistence type="predicted"/>
<comment type="caution">
    <text evidence="1">The sequence shown here is derived from an EMBL/GenBank/DDBJ whole genome shotgun (WGS) entry which is preliminary data.</text>
</comment>
<gene>
    <name evidence="1" type="ORF">PCOR1329_LOCUS70657</name>
</gene>
<organism evidence="1 2">
    <name type="scientific">Prorocentrum cordatum</name>
    <dbReference type="NCBI Taxonomy" id="2364126"/>
    <lineage>
        <taxon>Eukaryota</taxon>
        <taxon>Sar</taxon>
        <taxon>Alveolata</taxon>
        <taxon>Dinophyceae</taxon>
        <taxon>Prorocentrales</taxon>
        <taxon>Prorocentraceae</taxon>
        <taxon>Prorocentrum</taxon>
    </lineage>
</organism>
<accession>A0ABN9WUA0</accession>